<evidence type="ECO:0000256" key="2">
    <source>
        <dbReference type="ARBA" id="ARBA00005466"/>
    </source>
</evidence>
<dbReference type="GO" id="GO:0050660">
    <property type="term" value="F:flavin adenine dinucleotide binding"/>
    <property type="evidence" value="ECO:0007669"/>
    <property type="project" value="InterPro"/>
</dbReference>
<dbReference type="PANTHER" id="PTHR42973">
    <property type="entry name" value="BINDING OXIDOREDUCTASE, PUTATIVE (AFU_ORTHOLOGUE AFUA_1G17690)-RELATED"/>
    <property type="match status" value="1"/>
</dbReference>
<dbReference type="AlphaFoldDB" id="A0A9W8WPH5"/>
<dbReference type="SUPFAM" id="SSF56176">
    <property type="entry name" value="FAD-binding/transporter-associated domain-like"/>
    <property type="match status" value="1"/>
</dbReference>
<evidence type="ECO:0000259" key="6">
    <source>
        <dbReference type="Pfam" id="PF08031"/>
    </source>
</evidence>
<dbReference type="InterPro" id="IPR012951">
    <property type="entry name" value="BBE"/>
</dbReference>
<comment type="cofactor">
    <cofactor evidence="1">
        <name>FAD</name>
        <dbReference type="ChEBI" id="CHEBI:57692"/>
    </cofactor>
</comment>
<dbReference type="InterPro" id="IPR050416">
    <property type="entry name" value="FAD-linked_Oxidoreductase"/>
</dbReference>
<dbReference type="GO" id="GO:0016491">
    <property type="term" value="F:oxidoreductase activity"/>
    <property type="evidence" value="ECO:0007669"/>
    <property type="project" value="UniProtKB-KW"/>
</dbReference>
<dbReference type="EMBL" id="JAPEUV010000303">
    <property type="protein sequence ID" value="KAJ4329708.1"/>
    <property type="molecule type" value="Genomic_DNA"/>
</dbReference>
<evidence type="ECO:0000256" key="1">
    <source>
        <dbReference type="ARBA" id="ARBA00001974"/>
    </source>
</evidence>
<dbReference type="Gene3D" id="3.30.465.10">
    <property type="match status" value="1"/>
</dbReference>
<dbReference type="Pfam" id="PF08031">
    <property type="entry name" value="BBE"/>
    <property type="match status" value="1"/>
</dbReference>
<gene>
    <name evidence="7" type="ORF">N0V87_010639</name>
</gene>
<feature type="domain" description="Berberine/berberine-like" evidence="6">
    <location>
        <begin position="289"/>
        <end position="331"/>
    </location>
</feature>
<name>A0A9W8WPH5_9PLEO</name>
<keyword evidence="3" id="KW-0285">Flavoprotein</keyword>
<keyword evidence="4" id="KW-0274">FAD</keyword>
<keyword evidence="8" id="KW-1185">Reference proteome</keyword>
<accession>A0A9W8WPH5</accession>
<dbReference type="OrthoDB" id="415825at2759"/>
<reference evidence="7" key="1">
    <citation type="submission" date="2022-10" db="EMBL/GenBank/DDBJ databases">
        <title>Tapping the CABI collections for fungal endophytes: first genome assemblies for Collariella, Neodidymelliopsis, Ascochyta clinopodiicola, Didymella pomorum, Didymosphaeria variabile, Neocosmospora piperis and Neocucurbitaria cava.</title>
        <authorList>
            <person name="Hill R."/>
        </authorList>
    </citation>
    <scope>NUCLEOTIDE SEQUENCE</scope>
    <source>
        <strain evidence="7">IMI 360193</strain>
    </source>
</reference>
<comment type="similarity">
    <text evidence="2">Belongs to the oxygen-dependent FAD-linked oxidoreductase family.</text>
</comment>
<dbReference type="InterPro" id="IPR016169">
    <property type="entry name" value="FAD-bd_PCMH_sub2"/>
</dbReference>
<comment type="caution">
    <text evidence="7">The sequence shown here is derived from an EMBL/GenBank/DDBJ whole genome shotgun (WGS) entry which is preliminary data.</text>
</comment>
<sequence>MNSVGVGGLTLHGGYGLISRQKGLTLDNLISAQVVLANGTAVTASATENPDLFWSLRGAGAAFGIVTSFTFKTFDAPENNLVYSYTMQSSNAADMANQLAILQNFTLYDQPAELNMRLFLNSGQLTGVYYGNKTAYNAIMLPLLSKLRITPNDNAVSAKSWTDTLLAFSNGDLKQPEPYDYHETQYAKSLMPDRLSPAALTALSTYYFNTARSIGRPYYLLIDMHGGSGSAISQVAADATSYAHRNAVFKMQFYDIAWGGSYNANWYSFLNNWVKAVVDASPGEKFGMYINYADTQLTNTEAHARYWGSHYEKLVGIKAKYDPGKVFYGPQLVGS</sequence>
<dbReference type="PANTHER" id="PTHR42973:SF39">
    <property type="entry name" value="FAD-BINDING PCMH-TYPE DOMAIN-CONTAINING PROTEIN"/>
    <property type="match status" value="1"/>
</dbReference>
<evidence type="ECO:0000313" key="8">
    <source>
        <dbReference type="Proteomes" id="UP001140562"/>
    </source>
</evidence>
<organism evidence="7 8">
    <name type="scientific">Didymella glomerata</name>
    <dbReference type="NCBI Taxonomy" id="749621"/>
    <lineage>
        <taxon>Eukaryota</taxon>
        <taxon>Fungi</taxon>
        <taxon>Dikarya</taxon>
        <taxon>Ascomycota</taxon>
        <taxon>Pezizomycotina</taxon>
        <taxon>Dothideomycetes</taxon>
        <taxon>Pleosporomycetidae</taxon>
        <taxon>Pleosporales</taxon>
        <taxon>Pleosporineae</taxon>
        <taxon>Didymellaceae</taxon>
        <taxon>Didymella</taxon>
    </lineage>
</organism>
<dbReference type="InterPro" id="IPR036318">
    <property type="entry name" value="FAD-bd_PCMH-like_sf"/>
</dbReference>
<evidence type="ECO:0000256" key="3">
    <source>
        <dbReference type="ARBA" id="ARBA00022630"/>
    </source>
</evidence>
<proteinExistence type="inferred from homology"/>
<evidence type="ECO:0000256" key="4">
    <source>
        <dbReference type="ARBA" id="ARBA00022827"/>
    </source>
</evidence>
<evidence type="ECO:0000256" key="5">
    <source>
        <dbReference type="ARBA" id="ARBA00023002"/>
    </source>
</evidence>
<dbReference type="Gene3D" id="3.40.462.20">
    <property type="match status" value="1"/>
</dbReference>
<protein>
    <recommendedName>
        <fullName evidence="6">Berberine/berberine-like domain-containing protein</fullName>
    </recommendedName>
</protein>
<keyword evidence="5" id="KW-0560">Oxidoreductase</keyword>
<dbReference type="Proteomes" id="UP001140562">
    <property type="component" value="Unassembled WGS sequence"/>
</dbReference>
<evidence type="ECO:0000313" key="7">
    <source>
        <dbReference type="EMBL" id="KAJ4329708.1"/>
    </source>
</evidence>